<evidence type="ECO:0000256" key="4">
    <source>
        <dbReference type="ARBA" id="ARBA00022692"/>
    </source>
</evidence>
<dbReference type="PANTHER" id="PTHR30012">
    <property type="entry name" value="GENERAL SECRETION PATHWAY PROTEIN"/>
    <property type="match status" value="1"/>
</dbReference>
<gene>
    <name evidence="10" type="primary">epsF_1</name>
    <name evidence="10" type="ORF">ETAA8_04980</name>
</gene>
<dbReference type="InterPro" id="IPR042094">
    <property type="entry name" value="T2SS_GspF_sf"/>
</dbReference>
<proteinExistence type="inferred from homology"/>
<evidence type="ECO:0000256" key="1">
    <source>
        <dbReference type="ARBA" id="ARBA00004651"/>
    </source>
</evidence>
<keyword evidence="6 8" id="KW-0472">Membrane</keyword>
<evidence type="ECO:0000256" key="7">
    <source>
        <dbReference type="SAM" id="MobiDB-lite"/>
    </source>
</evidence>
<feature type="region of interest" description="Disordered" evidence="7">
    <location>
        <begin position="1"/>
        <end position="31"/>
    </location>
</feature>
<dbReference type="InterPro" id="IPR018076">
    <property type="entry name" value="T2SS_GspF_dom"/>
</dbReference>
<organism evidence="10 11">
    <name type="scientific">Anatilimnocola aggregata</name>
    <dbReference type="NCBI Taxonomy" id="2528021"/>
    <lineage>
        <taxon>Bacteria</taxon>
        <taxon>Pseudomonadati</taxon>
        <taxon>Planctomycetota</taxon>
        <taxon>Planctomycetia</taxon>
        <taxon>Pirellulales</taxon>
        <taxon>Pirellulaceae</taxon>
        <taxon>Anatilimnocola</taxon>
    </lineage>
</organism>
<evidence type="ECO:0000256" key="8">
    <source>
        <dbReference type="SAM" id="Phobius"/>
    </source>
</evidence>
<dbReference type="AlphaFoldDB" id="A0A517Y5F9"/>
<evidence type="ECO:0000313" key="10">
    <source>
        <dbReference type="EMBL" id="QDU25430.1"/>
    </source>
</evidence>
<evidence type="ECO:0000256" key="3">
    <source>
        <dbReference type="ARBA" id="ARBA00022475"/>
    </source>
</evidence>
<feature type="compositionally biased region" description="Basic and acidic residues" evidence="7">
    <location>
        <begin position="19"/>
        <end position="30"/>
    </location>
</feature>
<evidence type="ECO:0000313" key="11">
    <source>
        <dbReference type="Proteomes" id="UP000315017"/>
    </source>
</evidence>
<feature type="transmembrane region" description="Helical" evidence="8">
    <location>
        <begin position="346"/>
        <end position="368"/>
    </location>
</feature>
<feature type="transmembrane region" description="Helical" evidence="8">
    <location>
        <begin position="149"/>
        <end position="173"/>
    </location>
</feature>
<keyword evidence="11" id="KW-1185">Reference proteome</keyword>
<feature type="transmembrane region" description="Helical" evidence="8">
    <location>
        <begin position="193"/>
        <end position="221"/>
    </location>
</feature>
<accession>A0A517Y5F9</accession>
<reference evidence="10 11" key="1">
    <citation type="submission" date="2019-02" db="EMBL/GenBank/DDBJ databases">
        <title>Deep-cultivation of Planctomycetes and their phenomic and genomic characterization uncovers novel biology.</title>
        <authorList>
            <person name="Wiegand S."/>
            <person name="Jogler M."/>
            <person name="Boedeker C."/>
            <person name="Pinto D."/>
            <person name="Vollmers J."/>
            <person name="Rivas-Marin E."/>
            <person name="Kohn T."/>
            <person name="Peeters S.H."/>
            <person name="Heuer A."/>
            <person name="Rast P."/>
            <person name="Oberbeckmann S."/>
            <person name="Bunk B."/>
            <person name="Jeske O."/>
            <person name="Meyerdierks A."/>
            <person name="Storesund J.E."/>
            <person name="Kallscheuer N."/>
            <person name="Luecker S."/>
            <person name="Lage O.M."/>
            <person name="Pohl T."/>
            <person name="Merkel B.J."/>
            <person name="Hornburger P."/>
            <person name="Mueller R.-W."/>
            <person name="Bruemmer F."/>
            <person name="Labrenz M."/>
            <person name="Spormann A.M."/>
            <person name="Op den Camp H."/>
            <person name="Overmann J."/>
            <person name="Amann R."/>
            <person name="Jetten M.S.M."/>
            <person name="Mascher T."/>
            <person name="Medema M.H."/>
            <person name="Devos D.P."/>
            <person name="Kaster A.-K."/>
            <person name="Ovreas L."/>
            <person name="Rohde M."/>
            <person name="Galperin M.Y."/>
            <person name="Jogler C."/>
        </authorList>
    </citation>
    <scope>NUCLEOTIDE SEQUENCE [LARGE SCALE GENOMIC DNA]</scope>
    <source>
        <strain evidence="10 11">ETA_A8</strain>
    </source>
</reference>
<feature type="domain" description="Type II secretion system protein GspF" evidence="9">
    <location>
        <begin position="55"/>
        <end position="172"/>
    </location>
</feature>
<evidence type="ECO:0000256" key="5">
    <source>
        <dbReference type="ARBA" id="ARBA00022989"/>
    </source>
</evidence>
<protein>
    <submittedName>
        <fullName evidence="10">Type II secretion system protein F</fullName>
    </submittedName>
</protein>
<sequence length="386" mass="42055">MTSYEQARPIVPTDAASAVDREGRVARGSERAPQIEPGKTGLTWTISAGELIGLCQRVGTSIKAGVDIRRIWQSEASRGKESHRRHMEQIFRRVSAGDTVADAMRGCHGYIPPLTCQMVEIGEKTGQLDEVLLKLAHYYEQQAAMRRMFYFGIAWPMIQLFGATFVIALVIWINGFVNTLVDGVKLDILGLGLSGASGALIFIASVATVIAGIVLAINGLLRGWFGPAPIQMAMRLPIIGNCLEAFALARLTWSFALGLESGMDARRVVELAIAATQNKHYEQHSAAVTAAIGRGQTFHEAFAQTKAFPDDFLFALETAEIAGTTNESLLRLTKQYEEKAQGAMRMLTMAATAVTFLVVTLVIVLAIARMAMFYIGQLYSVINEPI</sequence>
<dbReference type="PANTHER" id="PTHR30012:SF0">
    <property type="entry name" value="TYPE II SECRETION SYSTEM PROTEIN F-RELATED"/>
    <property type="match status" value="1"/>
</dbReference>
<keyword evidence="5 8" id="KW-1133">Transmembrane helix</keyword>
<dbReference type="InterPro" id="IPR003004">
    <property type="entry name" value="GspF/PilC"/>
</dbReference>
<dbReference type="Gene3D" id="1.20.81.30">
    <property type="entry name" value="Type II secretion system (T2SS), domain F"/>
    <property type="match status" value="2"/>
</dbReference>
<feature type="domain" description="Type II secretion system protein GspF" evidence="9">
    <location>
        <begin position="255"/>
        <end position="368"/>
    </location>
</feature>
<keyword evidence="4 8" id="KW-0812">Transmembrane</keyword>
<keyword evidence="3" id="KW-1003">Cell membrane</keyword>
<evidence type="ECO:0000256" key="6">
    <source>
        <dbReference type="ARBA" id="ARBA00023136"/>
    </source>
</evidence>
<evidence type="ECO:0000259" key="9">
    <source>
        <dbReference type="Pfam" id="PF00482"/>
    </source>
</evidence>
<dbReference type="KEGG" id="aagg:ETAA8_04980"/>
<comment type="subcellular location">
    <subcellularLocation>
        <location evidence="1">Cell membrane</location>
        <topology evidence="1">Multi-pass membrane protein</topology>
    </subcellularLocation>
</comment>
<evidence type="ECO:0000256" key="2">
    <source>
        <dbReference type="ARBA" id="ARBA00005745"/>
    </source>
</evidence>
<comment type="similarity">
    <text evidence="2">Belongs to the GSP F family.</text>
</comment>
<dbReference type="RefSeq" id="WP_145084367.1">
    <property type="nucleotide sequence ID" value="NZ_CP036274.1"/>
</dbReference>
<dbReference type="OrthoDB" id="211600at2"/>
<name>A0A517Y5F9_9BACT</name>
<dbReference type="GO" id="GO:0005886">
    <property type="term" value="C:plasma membrane"/>
    <property type="evidence" value="ECO:0007669"/>
    <property type="project" value="UniProtKB-SubCell"/>
</dbReference>
<dbReference type="EMBL" id="CP036274">
    <property type="protein sequence ID" value="QDU25430.1"/>
    <property type="molecule type" value="Genomic_DNA"/>
</dbReference>
<dbReference type="Pfam" id="PF00482">
    <property type="entry name" value="T2SSF"/>
    <property type="match status" value="2"/>
</dbReference>
<dbReference type="Proteomes" id="UP000315017">
    <property type="component" value="Chromosome"/>
</dbReference>